<dbReference type="OrthoDB" id="10257479at2759"/>
<sequence length="391" mass="43168">MMTIVGLWQRAVRNNWNSARTTGTLRIIASSDRVEDSYSINPLLEEITSCYSKASDGAGAKLDSGLNKGKRKPNSEKLIKLLAEELTSTKFKECLLALKFSEKQIFVLSEFYRAKQIDINNTLLAGSVCLPMFKNLEWRLQAVIGSRALPQQLEPSALLKLSLENSEPGSILLTAGPCELVAVTEALEAALREATAQHARRVSRSYLNEYRVRVEDSYSINPLLEEITSCYSKASDGAGAKLDSGLNKGKRKPNSEKLIKLLAEELTSTKFKECLLALKFSEKQIFVLSEFYRAKQIDINNTLLAGSVCLPMFKNLEWRLQAVIGSRALPQQLEPSALLKLSLENSEPGSILLTAGPCELVAVTEALEAALREATAQHARRVSRRFCPSAS</sequence>
<gene>
    <name evidence="2" type="ORF">NEZAVI_LOCUS10354</name>
</gene>
<protein>
    <recommendedName>
        <fullName evidence="1">COMM domain-containing protein</fullName>
    </recommendedName>
</protein>
<dbReference type="InterPro" id="IPR037354">
    <property type="entry name" value="Commd2"/>
</dbReference>
<dbReference type="PROSITE" id="PS51269">
    <property type="entry name" value="COMM"/>
    <property type="match status" value="2"/>
</dbReference>
<accession>A0A9P0MQJ5</accession>
<dbReference type="EMBL" id="OV725081">
    <property type="protein sequence ID" value="CAH1401304.1"/>
    <property type="molecule type" value="Genomic_DNA"/>
</dbReference>
<evidence type="ECO:0000313" key="3">
    <source>
        <dbReference type="Proteomes" id="UP001152798"/>
    </source>
</evidence>
<reference evidence="2" key="1">
    <citation type="submission" date="2022-01" db="EMBL/GenBank/DDBJ databases">
        <authorList>
            <person name="King R."/>
        </authorList>
    </citation>
    <scope>NUCLEOTIDE SEQUENCE</scope>
</reference>
<dbReference type="PANTHER" id="PTHR15857:SF0">
    <property type="entry name" value="COMM DOMAIN-CONTAINING PROTEIN 2"/>
    <property type="match status" value="1"/>
</dbReference>
<dbReference type="AlphaFoldDB" id="A0A9P0MQJ5"/>
<name>A0A9P0MQJ5_NEZVI</name>
<dbReference type="Proteomes" id="UP001152798">
    <property type="component" value="Chromosome 5"/>
</dbReference>
<dbReference type="Pfam" id="PF07258">
    <property type="entry name" value="COMM_domain"/>
    <property type="match status" value="2"/>
</dbReference>
<evidence type="ECO:0000259" key="1">
    <source>
        <dbReference type="PROSITE" id="PS51269"/>
    </source>
</evidence>
<proteinExistence type="predicted"/>
<feature type="domain" description="COMM" evidence="1">
    <location>
        <begin position="132"/>
        <end position="198"/>
    </location>
</feature>
<evidence type="ECO:0000313" key="2">
    <source>
        <dbReference type="EMBL" id="CAH1401304.1"/>
    </source>
</evidence>
<dbReference type="PANTHER" id="PTHR15857">
    <property type="entry name" value="COMM DOMAIN CONTAINING PROTEIN 2"/>
    <property type="match status" value="1"/>
</dbReference>
<dbReference type="InterPro" id="IPR017920">
    <property type="entry name" value="COMM"/>
</dbReference>
<keyword evidence="3" id="KW-1185">Reference proteome</keyword>
<organism evidence="2 3">
    <name type="scientific">Nezara viridula</name>
    <name type="common">Southern green stink bug</name>
    <name type="synonym">Cimex viridulus</name>
    <dbReference type="NCBI Taxonomy" id="85310"/>
    <lineage>
        <taxon>Eukaryota</taxon>
        <taxon>Metazoa</taxon>
        <taxon>Ecdysozoa</taxon>
        <taxon>Arthropoda</taxon>
        <taxon>Hexapoda</taxon>
        <taxon>Insecta</taxon>
        <taxon>Pterygota</taxon>
        <taxon>Neoptera</taxon>
        <taxon>Paraneoptera</taxon>
        <taxon>Hemiptera</taxon>
        <taxon>Heteroptera</taxon>
        <taxon>Panheteroptera</taxon>
        <taxon>Pentatomomorpha</taxon>
        <taxon>Pentatomoidea</taxon>
        <taxon>Pentatomidae</taxon>
        <taxon>Pentatominae</taxon>
        <taxon>Nezara</taxon>
    </lineage>
</organism>
<feature type="domain" description="COMM" evidence="1">
    <location>
        <begin position="312"/>
        <end position="378"/>
    </location>
</feature>